<evidence type="ECO:0000313" key="2">
    <source>
        <dbReference type="WBParaSite" id="PEQ_0000438801-mRNA-1"/>
    </source>
</evidence>
<dbReference type="AlphaFoldDB" id="A0A914RD12"/>
<keyword evidence="1" id="KW-1185">Reference proteome</keyword>
<dbReference type="Proteomes" id="UP000887564">
    <property type="component" value="Unplaced"/>
</dbReference>
<dbReference type="WBParaSite" id="PEQ_0000438801-mRNA-1">
    <property type="protein sequence ID" value="PEQ_0000438801-mRNA-1"/>
    <property type="gene ID" value="PEQ_0000438801"/>
</dbReference>
<evidence type="ECO:0000313" key="1">
    <source>
        <dbReference type="Proteomes" id="UP000887564"/>
    </source>
</evidence>
<sequence>MCLRVLAESELSLPQRLSIFKLLERLCTIFMDNDAEASIALGRTTPPESRVHFLLCKTFVKAYLQEKRIREITKDPEEEHIADWEIFSKETFYGYREQWGDRLLWEDIVRVVRSNYEAALCAPYRCLAAMGDVDE</sequence>
<protein>
    <submittedName>
        <fullName evidence="2">Uncharacterized protein</fullName>
    </submittedName>
</protein>
<organism evidence="1 2">
    <name type="scientific">Parascaris equorum</name>
    <name type="common">Equine roundworm</name>
    <dbReference type="NCBI Taxonomy" id="6256"/>
    <lineage>
        <taxon>Eukaryota</taxon>
        <taxon>Metazoa</taxon>
        <taxon>Ecdysozoa</taxon>
        <taxon>Nematoda</taxon>
        <taxon>Chromadorea</taxon>
        <taxon>Rhabditida</taxon>
        <taxon>Spirurina</taxon>
        <taxon>Ascaridomorpha</taxon>
        <taxon>Ascaridoidea</taxon>
        <taxon>Ascarididae</taxon>
        <taxon>Parascaris</taxon>
    </lineage>
</organism>
<proteinExistence type="predicted"/>
<name>A0A914RD12_PAREQ</name>
<reference evidence="2" key="1">
    <citation type="submission" date="2022-11" db="UniProtKB">
        <authorList>
            <consortium name="WormBaseParasite"/>
        </authorList>
    </citation>
    <scope>IDENTIFICATION</scope>
</reference>
<accession>A0A914RD12</accession>